<dbReference type="InterPro" id="IPR006225">
    <property type="entry name" value="PsdUridine_synth_RluC/D"/>
</dbReference>
<dbReference type="PROSITE" id="PS50889">
    <property type="entry name" value="S4"/>
    <property type="match status" value="1"/>
</dbReference>
<feature type="domain" description="RNA-binding S4" evidence="7">
    <location>
        <begin position="10"/>
        <end position="67"/>
    </location>
</feature>
<evidence type="ECO:0000313" key="9">
    <source>
        <dbReference type="Proteomes" id="UP000201169"/>
    </source>
</evidence>
<comment type="function">
    <text evidence="6">Responsible for synthesis of pseudouridine from uracil.</text>
</comment>
<dbReference type="CDD" id="cd00165">
    <property type="entry name" value="S4"/>
    <property type="match status" value="1"/>
</dbReference>
<dbReference type="Proteomes" id="UP000201169">
    <property type="component" value="Chromosome"/>
</dbReference>
<dbReference type="PROSITE" id="PS01129">
    <property type="entry name" value="PSI_RLU"/>
    <property type="match status" value="1"/>
</dbReference>
<dbReference type="GO" id="GO:0120159">
    <property type="term" value="F:rRNA pseudouridine synthase activity"/>
    <property type="evidence" value="ECO:0007669"/>
    <property type="project" value="UniProtKB-ARBA"/>
</dbReference>
<proteinExistence type="inferred from homology"/>
<dbReference type="EMBL" id="CP022347">
    <property type="protein sequence ID" value="ASQ30134.1"/>
    <property type="molecule type" value="Genomic_DNA"/>
</dbReference>
<evidence type="ECO:0000256" key="1">
    <source>
        <dbReference type="ARBA" id="ARBA00000073"/>
    </source>
</evidence>
<dbReference type="NCBIfam" id="TIGR00005">
    <property type="entry name" value="rluA_subfam"/>
    <property type="match status" value="1"/>
</dbReference>
<dbReference type="Pfam" id="PF00849">
    <property type="entry name" value="PseudoU_synth_2"/>
    <property type="match status" value="1"/>
</dbReference>
<evidence type="ECO:0000256" key="4">
    <source>
        <dbReference type="PIRSR" id="PIRSR606225-1"/>
    </source>
</evidence>
<dbReference type="Gene3D" id="3.30.2350.10">
    <property type="entry name" value="Pseudouridine synthase"/>
    <property type="match status" value="1"/>
</dbReference>
<name>A0A222MVU8_9BACT</name>
<dbReference type="RefSeq" id="WP_094324914.1">
    <property type="nucleotide sequence ID" value="NZ_CP022347.1"/>
</dbReference>
<dbReference type="PANTHER" id="PTHR21600:SF44">
    <property type="entry name" value="RIBOSOMAL LARGE SUBUNIT PSEUDOURIDINE SYNTHASE D"/>
    <property type="match status" value="1"/>
</dbReference>
<dbReference type="Gene3D" id="3.10.290.10">
    <property type="entry name" value="RNA-binding S4 domain"/>
    <property type="match status" value="1"/>
</dbReference>
<evidence type="ECO:0000313" key="8">
    <source>
        <dbReference type="EMBL" id="ASQ30134.1"/>
    </source>
</evidence>
<dbReference type="SUPFAM" id="SSF55174">
    <property type="entry name" value="Alpha-L RNA-binding motif"/>
    <property type="match status" value="1"/>
</dbReference>
<dbReference type="SMART" id="SM00363">
    <property type="entry name" value="S4"/>
    <property type="match status" value="1"/>
</dbReference>
<dbReference type="InterPro" id="IPR006224">
    <property type="entry name" value="PsdUridine_synth_RluA-like_CS"/>
</dbReference>
<keyword evidence="3 6" id="KW-0413">Isomerase</keyword>
<dbReference type="SUPFAM" id="SSF55120">
    <property type="entry name" value="Pseudouridine synthase"/>
    <property type="match status" value="1"/>
</dbReference>
<accession>A0A222MVU8</accession>
<dbReference type="Pfam" id="PF01479">
    <property type="entry name" value="S4"/>
    <property type="match status" value="1"/>
</dbReference>
<evidence type="ECO:0000256" key="3">
    <source>
        <dbReference type="ARBA" id="ARBA00023235"/>
    </source>
</evidence>
<evidence type="ECO:0000259" key="7">
    <source>
        <dbReference type="SMART" id="SM00363"/>
    </source>
</evidence>
<dbReference type="InterPro" id="IPR036986">
    <property type="entry name" value="S4_RNA-bd_sf"/>
</dbReference>
<sequence length="322" mass="36699">MQKYIADEQSRVDVFLSKKLKISRNQIESLIKEQGILINDILHKKTSFKLKPNDVIKLKFPEKKELNQSFDVDFDVEILYEDEDILVLNKPPNLVVHGADTVREATLVDFLLQKNYSLSNLNGELRAGLLHRLDKGTSGAIVIAKNNEAHNFLAKQLLDKSMGRFYLALIDLPLKDDKMIVDKALLRSNSNRLKKTVPKEGLSLKGAKEAKSAFVNLLSENGVNLIAAKLFTGRTHQIRAHLESLNRHILGDALYGYKQESFKRVMLHAYFVYFIHPKSGEKLFVKAPLFDDFNQILMNFDKGILDEKLSLSYICSSFDSFI</sequence>
<keyword evidence="9" id="KW-1185">Reference proteome</keyword>
<keyword evidence="5" id="KW-0694">RNA-binding</keyword>
<organism evidence="8 9">
    <name type="scientific">Campylobacter avium LMG 24591</name>
    <dbReference type="NCBI Taxonomy" id="522484"/>
    <lineage>
        <taxon>Bacteria</taxon>
        <taxon>Pseudomonadati</taxon>
        <taxon>Campylobacterota</taxon>
        <taxon>Epsilonproteobacteria</taxon>
        <taxon>Campylobacterales</taxon>
        <taxon>Campylobacteraceae</taxon>
        <taxon>Campylobacter</taxon>
    </lineage>
</organism>
<dbReference type="PANTHER" id="PTHR21600">
    <property type="entry name" value="MITOCHONDRIAL RNA PSEUDOURIDINE SYNTHASE"/>
    <property type="match status" value="1"/>
</dbReference>
<dbReference type="InterPro" id="IPR002942">
    <property type="entry name" value="S4_RNA-bd"/>
</dbReference>
<comment type="similarity">
    <text evidence="2 6">Belongs to the pseudouridine synthase RluA family.</text>
</comment>
<dbReference type="AlphaFoldDB" id="A0A222MVU8"/>
<evidence type="ECO:0000256" key="6">
    <source>
        <dbReference type="RuleBase" id="RU362028"/>
    </source>
</evidence>
<dbReference type="InterPro" id="IPR050188">
    <property type="entry name" value="RluA_PseudoU_synthase"/>
</dbReference>
<dbReference type="OrthoDB" id="128480at2"/>
<gene>
    <name evidence="8" type="primary">rluD</name>
    <name evidence="8" type="ORF">CAV_0468</name>
</gene>
<dbReference type="EC" id="5.4.99.-" evidence="6"/>
<evidence type="ECO:0000256" key="5">
    <source>
        <dbReference type="PROSITE-ProRule" id="PRU00182"/>
    </source>
</evidence>
<dbReference type="InterPro" id="IPR020103">
    <property type="entry name" value="PsdUridine_synth_cat_dom_sf"/>
</dbReference>
<dbReference type="KEGG" id="cavi:CAV_0468"/>
<dbReference type="GO" id="GO:0003723">
    <property type="term" value="F:RNA binding"/>
    <property type="evidence" value="ECO:0007669"/>
    <property type="project" value="UniProtKB-KW"/>
</dbReference>
<dbReference type="CDD" id="cd02869">
    <property type="entry name" value="PseudoU_synth_RluA_like"/>
    <property type="match status" value="1"/>
</dbReference>
<comment type="catalytic activity">
    <reaction evidence="1 6">
        <text>a uridine in RNA = a pseudouridine in RNA</text>
        <dbReference type="Rhea" id="RHEA:48348"/>
        <dbReference type="Rhea" id="RHEA-COMP:12068"/>
        <dbReference type="Rhea" id="RHEA-COMP:12069"/>
        <dbReference type="ChEBI" id="CHEBI:65314"/>
        <dbReference type="ChEBI" id="CHEBI:65315"/>
    </reaction>
</comment>
<reference evidence="8 9" key="1">
    <citation type="submission" date="2017-07" db="EMBL/GenBank/DDBJ databases">
        <title>Analysis of two Campylobacter avium genomes and identification of a novel hippuricase gene.</title>
        <authorList>
            <person name="Miller W.G."/>
            <person name="Chapman M.H."/>
            <person name="Yee E."/>
            <person name="Revez J."/>
            <person name="Bono J.L."/>
            <person name="Rossi M."/>
        </authorList>
    </citation>
    <scope>NUCLEOTIDE SEQUENCE [LARGE SCALE GENOMIC DNA]</scope>
    <source>
        <strain evidence="8 9">LMG 24591</strain>
    </source>
</reference>
<dbReference type="GO" id="GO:0000455">
    <property type="term" value="P:enzyme-directed rRNA pseudouridine synthesis"/>
    <property type="evidence" value="ECO:0007669"/>
    <property type="project" value="UniProtKB-ARBA"/>
</dbReference>
<evidence type="ECO:0000256" key="2">
    <source>
        <dbReference type="ARBA" id="ARBA00010876"/>
    </source>
</evidence>
<feature type="active site" evidence="4">
    <location>
        <position position="134"/>
    </location>
</feature>
<dbReference type="InterPro" id="IPR006145">
    <property type="entry name" value="PsdUridine_synth_RsuA/RluA"/>
</dbReference>
<protein>
    <recommendedName>
        <fullName evidence="6">Pseudouridine synthase</fullName>
        <ecNumber evidence="6">5.4.99.-</ecNumber>
    </recommendedName>
</protein>